<accession>A0ABX4LND2</accession>
<dbReference type="PANTHER" id="PTHR30212:SF2">
    <property type="entry name" value="PROTEIN YIIM"/>
    <property type="match status" value="1"/>
</dbReference>
<evidence type="ECO:0000313" key="2">
    <source>
        <dbReference type="EMBL" id="PHO08987.1"/>
    </source>
</evidence>
<organism evidence="2 3">
    <name type="scientific">Malaciobacter canalis</name>
    <dbReference type="NCBI Taxonomy" id="1912871"/>
    <lineage>
        <taxon>Bacteria</taxon>
        <taxon>Pseudomonadati</taxon>
        <taxon>Campylobacterota</taxon>
        <taxon>Epsilonproteobacteria</taxon>
        <taxon>Campylobacterales</taxon>
        <taxon>Arcobacteraceae</taxon>
        <taxon>Malaciobacter</taxon>
    </lineage>
</organism>
<dbReference type="EMBL" id="NWVW01000016">
    <property type="protein sequence ID" value="PHO08987.1"/>
    <property type="molecule type" value="Genomic_DNA"/>
</dbReference>
<feature type="domain" description="MOSC" evidence="1">
    <location>
        <begin position="35"/>
        <end position="172"/>
    </location>
</feature>
<reference evidence="2 3" key="1">
    <citation type="submission" date="2017-09" db="EMBL/GenBank/DDBJ databases">
        <authorList>
            <person name="Perez-Cataluna A."/>
            <person name="Figueras M.J."/>
            <person name="Salas-Masso N."/>
        </authorList>
    </citation>
    <scope>NUCLEOTIDE SEQUENCE [LARGE SCALE GENOMIC DNA]</scope>
    <source>
        <strain evidence="2 3">F138-33</strain>
    </source>
</reference>
<proteinExistence type="predicted"/>
<dbReference type="InterPro" id="IPR005302">
    <property type="entry name" value="MoCF_Sase_C"/>
</dbReference>
<dbReference type="InterPro" id="IPR052353">
    <property type="entry name" value="Benzoxazolinone_Detox_Enz"/>
</dbReference>
<dbReference type="PROSITE" id="PS51340">
    <property type="entry name" value="MOSC"/>
    <property type="match status" value="1"/>
</dbReference>
<dbReference type="Proteomes" id="UP000221384">
    <property type="component" value="Unassembled WGS sequence"/>
</dbReference>
<name>A0ABX4LND2_9BACT</name>
<keyword evidence="3" id="KW-1185">Reference proteome</keyword>
<dbReference type="Pfam" id="PF03473">
    <property type="entry name" value="MOSC"/>
    <property type="match status" value="1"/>
</dbReference>
<dbReference type="PANTHER" id="PTHR30212">
    <property type="entry name" value="PROTEIN YIIM"/>
    <property type="match status" value="1"/>
</dbReference>
<evidence type="ECO:0000259" key="1">
    <source>
        <dbReference type="PROSITE" id="PS51340"/>
    </source>
</evidence>
<protein>
    <submittedName>
        <fullName evidence="2">MOSC domain-containing protein</fullName>
    </submittedName>
</protein>
<sequence length="233" mass="26545">MMQKIAEVLYVKVGKVQTTTLKNSKRKELVTAMKKHPVKEAFLTKTGFKQDEQADLKHHGGENKALFMFSKRSYEKINQNCNTNFKVDEVANLGENLILSDVCEDDICVGDIFNIGEAQVQITQPRQPCWKLSASTKIKQMTKFIFNSGLTGWYTKVLKEGTIKQSDFLILIKREEPLLTISKLNSLILDVNSDKEATLKALSSEFLGKPFKASLEKRYNLGQNDKQFDIYHT</sequence>
<dbReference type="InterPro" id="IPR011037">
    <property type="entry name" value="Pyrv_Knase-like_insert_dom_sf"/>
</dbReference>
<comment type="caution">
    <text evidence="2">The sequence shown here is derived from an EMBL/GenBank/DDBJ whole genome shotgun (WGS) entry which is preliminary data.</text>
</comment>
<gene>
    <name evidence="2" type="ORF">CPG37_11730</name>
</gene>
<dbReference type="Gene3D" id="2.40.33.20">
    <property type="entry name" value="PK beta-barrel domain-like"/>
    <property type="match status" value="1"/>
</dbReference>
<evidence type="ECO:0000313" key="3">
    <source>
        <dbReference type="Proteomes" id="UP000221384"/>
    </source>
</evidence>
<dbReference type="SUPFAM" id="SSF50800">
    <property type="entry name" value="PK beta-barrel domain-like"/>
    <property type="match status" value="1"/>
</dbReference>